<evidence type="ECO:0000313" key="7">
    <source>
        <dbReference type="EMBL" id="MED7828749.1"/>
    </source>
</evidence>
<keyword evidence="5" id="KW-0411">Iron-sulfur</keyword>
<dbReference type="InterPro" id="IPR036188">
    <property type="entry name" value="FAD/NAD-bd_sf"/>
</dbReference>
<feature type="region of interest" description="Disordered" evidence="6">
    <location>
        <begin position="281"/>
        <end position="304"/>
    </location>
</feature>
<dbReference type="Pfam" id="PF12831">
    <property type="entry name" value="FAD_oxidored"/>
    <property type="match status" value="2"/>
</dbReference>
<organism evidence="7 8">
    <name type="scientific">Streptomyces chiangmaiensis</name>
    <dbReference type="NCBI Taxonomy" id="766497"/>
    <lineage>
        <taxon>Bacteria</taxon>
        <taxon>Bacillati</taxon>
        <taxon>Actinomycetota</taxon>
        <taxon>Actinomycetes</taxon>
        <taxon>Kitasatosporales</taxon>
        <taxon>Streptomycetaceae</taxon>
        <taxon>Streptomyces</taxon>
    </lineage>
</organism>
<feature type="compositionally biased region" description="Polar residues" evidence="6">
    <location>
        <begin position="288"/>
        <end position="304"/>
    </location>
</feature>
<evidence type="ECO:0000256" key="2">
    <source>
        <dbReference type="ARBA" id="ARBA00022723"/>
    </source>
</evidence>
<evidence type="ECO:0000256" key="6">
    <source>
        <dbReference type="SAM" id="MobiDB-lite"/>
    </source>
</evidence>
<name>A0ABU7FXH9_9ACTN</name>
<keyword evidence="1" id="KW-0004">4Fe-4S</keyword>
<keyword evidence="4" id="KW-0408">Iron</keyword>
<reference evidence="7" key="1">
    <citation type="submission" date="2024-01" db="EMBL/GenBank/DDBJ databases">
        <title>First draft genome sequence data of TA4-1, the type strain of Gram-positive actinobacterium Streptomyces chiangmaiensis.</title>
        <authorList>
            <person name="Yasawong M."/>
            <person name="Nantapong N."/>
        </authorList>
    </citation>
    <scope>NUCLEOTIDE SEQUENCE</scope>
    <source>
        <strain evidence="7">TA4-1</strain>
    </source>
</reference>
<evidence type="ECO:0000313" key="8">
    <source>
        <dbReference type="Proteomes" id="UP001333996"/>
    </source>
</evidence>
<comment type="caution">
    <text evidence="7">The sequence shown here is derived from an EMBL/GenBank/DDBJ whole genome shotgun (WGS) entry which is preliminary data.</text>
</comment>
<dbReference type="Proteomes" id="UP001333996">
    <property type="component" value="Unassembled WGS sequence"/>
</dbReference>
<accession>A0ABU7FXH9</accession>
<evidence type="ECO:0000256" key="3">
    <source>
        <dbReference type="ARBA" id="ARBA00023002"/>
    </source>
</evidence>
<feature type="non-terminal residue" evidence="7">
    <location>
        <position position="1"/>
    </location>
</feature>
<dbReference type="InterPro" id="IPR039650">
    <property type="entry name" value="HdrA-like"/>
</dbReference>
<dbReference type="SUPFAM" id="SSF51905">
    <property type="entry name" value="FAD/NAD(P)-binding domain"/>
    <property type="match status" value="1"/>
</dbReference>
<dbReference type="PANTHER" id="PTHR43498:SF1">
    <property type="entry name" value="COB--COM HETERODISULFIDE REDUCTASE IRON-SULFUR SUBUNIT A"/>
    <property type="match status" value="1"/>
</dbReference>
<dbReference type="EMBL" id="JAYWVC010000483">
    <property type="protein sequence ID" value="MED7828749.1"/>
    <property type="molecule type" value="Genomic_DNA"/>
</dbReference>
<evidence type="ECO:0000256" key="5">
    <source>
        <dbReference type="ARBA" id="ARBA00023014"/>
    </source>
</evidence>
<dbReference type="RefSeq" id="WP_329513067.1">
    <property type="nucleotide sequence ID" value="NZ_JAYWVC010000483.1"/>
</dbReference>
<proteinExistence type="predicted"/>
<keyword evidence="2" id="KW-0479">Metal-binding</keyword>
<evidence type="ECO:0000256" key="4">
    <source>
        <dbReference type="ARBA" id="ARBA00023004"/>
    </source>
</evidence>
<dbReference type="PANTHER" id="PTHR43498">
    <property type="entry name" value="FERREDOXIN:COB-COM HETERODISULFIDE REDUCTASE SUBUNIT A"/>
    <property type="match status" value="1"/>
</dbReference>
<keyword evidence="8" id="KW-1185">Reference proteome</keyword>
<protein>
    <submittedName>
        <fullName evidence="7">FAD-dependent oxidoreductase</fullName>
    </submittedName>
</protein>
<keyword evidence="3" id="KW-0560">Oxidoreductase</keyword>
<gene>
    <name evidence="7" type="ORF">VXC91_44725</name>
</gene>
<evidence type="ECO:0000256" key="1">
    <source>
        <dbReference type="ARBA" id="ARBA00022485"/>
    </source>
</evidence>
<sequence length="304" mass="32904">GVNLRLHSWFSRPIVDNGVMRGVIAETKEGPQAILGDVVIDTTGDIDVASRAGASYVKDSYLTTLVFRLGGVDTAEAERFEQADPKAARLINKKIKRVLGGAWELWWLKTPVPGVVWCNAPHMTGYDGTDPTSMTSAEFAARDRIAEAVALCRQTLPGFENAYIVDVAEQMGVRQTRLLQGEYVVTAEDVHSRRHFADTVARGRDYYTPYRALLPKEVDQLLVAGRHYSATPQAQKMSREIPPCMAMGQAAGVAAALAADRGCTVREVPAPNIQAVMRKFGADPGDQPSANATVTTASTEGTDV</sequence>